<keyword evidence="2" id="KW-1185">Reference proteome</keyword>
<dbReference type="RefSeq" id="WP_150032270.1">
    <property type="nucleotide sequence ID" value="NZ_VWSH01000002.1"/>
</dbReference>
<dbReference type="AlphaFoldDB" id="A0A5M6CJG8"/>
<dbReference type="Pfam" id="PF11294">
    <property type="entry name" value="DUF3095"/>
    <property type="match status" value="1"/>
</dbReference>
<dbReference type="EMBL" id="VWSH01000002">
    <property type="protein sequence ID" value="KAA5534590.1"/>
    <property type="molecule type" value="Genomic_DNA"/>
</dbReference>
<accession>A0A5M6CJG8</accession>
<evidence type="ECO:0000313" key="1">
    <source>
        <dbReference type="EMBL" id="KAA5534590.1"/>
    </source>
</evidence>
<reference evidence="1 2" key="1">
    <citation type="submission" date="2019-09" db="EMBL/GenBank/DDBJ databases">
        <title>Genome sequence and assembly of Taibaiella sp.</title>
        <authorList>
            <person name="Chhetri G."/>
        </authorList>
    </citation>
    <scope>NUCLEOTIDE SEQUENCE [LARGE SCALE GENOMIC DNA]</scope>
    <source>
        <strain evidence="1 2">KVB11</strain>
    </source>
</reference>
<name>A0A5M6CJG8_9BACT</name>
<proteinExistence type="predicted"/>
<organism evidence="1 2">
    <name type="scientific">Taibaiella lutea</name>
    <dbReference type="NCBI Taxonomy" id="2608001"/>
    <lineage>
        <taxon>Bacteria</taxon>
        <taxon>Pseudomonadati</taxon>
        <taxon>Bacteroidota</taxon>
        <taxon>Chitinophagia</taxon>
        <taxon>Chitinophagales</taxon>
        <taxon>Chitinophagaceae</taxon>
        <taxon>Taibaiella</taxon>
    </lineage>
</organism>
<sequence length="386" mass="42890">MPIDTSQYYNKLKSSHLSLSSLLKQNKLFHKVPEDWHVIITDIRNSTQAVFNGSHENVNLIATGSIVTVLNLAFKHNIGVPFFFGGDGATFLVPPSIAGKSLEALLLFKANTKTNFNLELRVGSVTVADIYQHGHTLDISKFSISEYFSIPVLLGNGLDYAEKIIKGEDYLLSHHTPSEEEPDLSGMQCRWDKIAPPDNTNEIVTLLVVATAGTPQSEVFSSVISLIDEIYGTPEKRQPISVSKLKLKTTFNRLSLEMLARIGKIKALKLIQNWIINIIGYFYLRSKKGKTYLDLLVKMSDTLVIDGKINTVISGTEAQRKKLQAALDVLEQEGKILYGLHLSSESIMSCYVRDMKDGHIHFVDGADGGYTMAATMLKTKFKNHAL</sequence>
<protein>
    <submittedName>
        <fullName evidence="1">DUF3095 domain-containing protein</fullName>
    </submittedName>
</protein>
<evidence type="ECO:0000313" key="2">
    <source>
        <dbReference type="Proteomes" id="UP000323632"/>
    </source>
</evidence>
<comment type="caution">
    <text evidence="1">The sequence shown here is derived from an EMBL/GenBank/DDBJ whole genome shotgun (WGS) entry which is preliminary data.</text>
</comment>
<gene>
    <name evidence="1" type="ORF">F0919_08185</name>
</gene>
<dbReference type="Proteomes" id="UP000323632">
    <property type="component" value="Unassembled WGS sequence"/>
</dbReference>
<dbReference type="InterPro" id="IPR021445">
    <property type="entry name" value="DUF3095"/>
</dbReference>